<gene>
    <name evidence="4" type="ORF">PENTCL1PPCAC_14628</name>
</gene>
<comment type="caution">
    <text evidence="4">The sequence shown here is derived from an EMBL/GenBank/DDBJ whole genome shotgun (WGS) entry which is preliminary data.</text>
</comment>
<feature type="non-terminal residue" evidence="4">
    <location>
        <position position="1"/>
    </location>
</feature>
<organism evidence="4 5">
    <name type="scientific">Pristionchus entomophagus</name>
    <dbReference type="NCBI Taxonomy" id="358040"/>
    <lineage>
        <taxon>Eukaryota</taxon>
        <taxon>Metazoa</taxon>
        <taxon>Ecdysozoa</taxon>
        <taxon>Nematoda</taxon>
        <taxon>Chromadorea</taxon>
        <taxon>Rhabditida</taxon>
        <taxon>Rhabditina</taxon>
        <taxon>Diplogasteromorpha</taxon>
        <taxon>Diplogasteroidea</taxon>
        <taxon>Neodiplogasteridae</taxon>
        <taxon>Pristionchus</taxon>
    </lineage>
</organism>
<name>A0AAV5TE72_9BILA</name>
<dbReference type="GO" id="GO:0006516">
    <property type="term" value="P:glycoprotein catabolic process"/>
    <property type="evidence" value="ECO:0007669"/>
    <property type="project" value="TreeGrafter"/>
</dbReference>
<keyword evidence="5" id="KW-1185">Reference proteome</keyword>
<dbReference type="InterPro" id="IPR041625">
    <property type="entry name" value="Beta-mannosidase_Ig"/>
</dbReference>
<keyword evidence="2" id="KW-0326">Glycosidase</keyword>
<comment type="similarity">
    <text evidence="1">Belongs to the glycosyl hydrolase 2 family.</text>
</comment>
<dbReference type="Gene3D" id="2.60.40.10">
    <property type="entry name" value="Immunoglobulins"/>
    <property type="match status" value="1"/>
</dbReference>
<dbReference type="Proteomes" id="UP001432027">
    <property type="component" value="Unassembled WGS sequence"/>
</dbReference>
<reference evidence="4" key="1">
    <citation type="submission" date="2023-10" db="EMBL/GenBank/DDBJ databases">
        <title>Genome assembly of Pristionchus species.</title>
        <authorList>
            <person name="Yoshida K."/>
            <person name="Sommer R.J."/>
        </authorList>
    </citation>
    <scope>NUCLEOTIDE SEQUENCE</scope>
    <source>
        <strain evidence="4">RS0144</strain>
    </source>
</reference>
<sequence length="166" mass="18971">VQVFAFKNAFDPVYKVEQKMDLPPYSSTSVNVAAINKWKSTQNDLSLNSLVFTGELLNLTQQRVGYQSTVVPDRLWKMDLKSTGDIRIKSFKKMSDLEYRVVIEASAVAPLVWIEVQEDDLLAYFDDNAFTMTVKTRELTLTLTKKYARDLTVDDLYACSLKSCYV</sequence>
<accession>A0AAV5TE72</accession>
<dbReference type="Pfam" id="PF17753">
    <property type="entry name" value="Ig_mannosidase"/>
    <property type="match status" value="1"/>
</dbReference>
<dbReference type="InterPro" id="IPR013783">
    <property type="entry name" value="Ig-like_fold"/>
</dbReference>
<proteinExistence type="inferred from homology"/>
<feature type="domain" description="Beta-mannosidase Ig-fold" evidence="3">
    <location>
        <begin position="95"/>
        <end position="158"/>
    </location>
</feature>
<dbReference type="GO" id="GO:0004567">
    <property type="term" value="F:beta-mannosidase activity"/>
    <property type="evidence" value="ECO:0007669"/>
    <property type="project" value="TreeGrafter"/>
</dbReference>
<dbReference type="PANTHER" id="PTHR43730:SF1">
    <property type="entry name" value="BETA-MANNOSIDASE"/>
    <property type="match status" value="1"/>
</dbReference>
<evidence type="ECO:0000313" key="5">
    <source>
        <dbReference type="Proteomes" id="UP001432027"/>
    </source>
</evidence>
<evidence type="ECO:0000313" key="4">
    <source>
        <dbReference type="EMBL" id="GMS92453.1"/>
    </source>
</evidence>
<keyword evidence="2" id="KW-0378">Hydrolase</keyword>
<evidence type="ECO:0000256" key="2">
    <source>
        <dbReference type="ARBA" id="ARBA00023295"/>
    </source>
</evidence>
<dbReference type="PANTHER" id="PTHR43730">
    <property type="entry name" value="BETA-MANNOSIDASE"/>
    <property type="match status" value="1"/>
</dbReference>
<evidence type="ECO:0000256" key="1">
    <source>
        <dbReference type="ARBA" id="ARBA00007401"/>
    </source>
</evidence>
<protein>
    <recommendedName>
        <fullName evidence="3">Beta-mannosidase Ig-fold domain-containing protein</fullName>
    </recommendedName>
</protein>
<dbReference type="InterPro" id="IPR050887">
    <property type="entry name" value="Beta-mannosidase_GH2"/>
</dbReference>
<dbReference type="EMBL" id="BTSX01000004">
    <property type="protein sequence ID" value="GMS92453.1"/>
    <property type="molecule type" value="Genomic_DNA"/>
</dbReference>
<dbReference type="AlphaFoldDB" id="A0AAV5TE72"/>
<evidence type="ECO:0000259" key="3">
    <source>
        <dbReference type="Pfam" id="PF17753"/>
    </source>
</evidence>